<keyword evidence="2" id="KW-1185">Reference proteome</keyword>
<comment type="caution">
    <text evidence="1">The sequence shown here is derived from an EMBL/GenBank/DDBJ whole genome shotgun (WGS) entry which is preliminary data.</text>
</comment>
<name>A0ABT5R6E6_9GAMM</name>
<protein>
    <submittedName>
        <fullName evidence="1">Uncharacterized protein</fullName>
    </submittedName>
</protein>
<reference evidence="1" key="1">
    <citation type="submission" date="2021-12" db="EMBL/GenBank/DDBJ databases">
        <title>Enterovibrio ZSDZ35 sp. nov. and Enterovibrio ZSDZ42 sp. nov., isolated from coastal seawater in Qingdao.</title>
        <authorList>
            <person name="Zhang P."/>
        </authorList>
    </citation>
    <scope>NUCLEOTIDE SEQUENCE</scope>
    <source>
        <strain evidence="1">ZSDZ42</strain>
    </source>
</reference>
<sequence length="60" mass="7026">MDKSVGNNEYIKLEEREEICDEIDALMDLMLVEGELSDGTKVWIRRTLIRLVKTLDLERS</sequence>
<proteinExistence type="predicted"/>
<organism evidence="1 2">
    <name type="scientific">Enterovibrio gelatinilyticus</name>
    <dbReference type="NCBI Taxonomy" id="2899819"/>
    <lineage>
        <taxon>Bacteria</taxon>
        <taxon>Pseudomonadati</taxon>
        <taxon>Pseudomonadota</taxon>
        <taxon>Gammaproteobacteria</taxon>
        <taxon>Vibrionales</taxon>
        <taxon>Vibrionaceae</taxon>
        <taxon>Enterovibrio</taxon>
    </lineage>
</organism>
<accession>A0ABT5R6E6</accession>
<evidence type="ECO:0000313" key="1">
    <source>
        <dbReference type="EMBL" id="MDD1795780.1"/>
    </source>
</evidence>
<dbReference type="EMBL" id="JAJUBC010000034">
    <property type="protein sequence ID" value="MDD1795780.1"/>
    <property type="molecule type" value="Genomic_DNA"/>
</dbReference>
<dbReference type="Proteomes" id="UP001149400">
    <property type="component" value="Unassembled WGS sequence"/>
</dbReference>
<dbReference type="RefSeq" id="WP_274166564.1">
    <property type="nucleotide sequence ID" value="NZ_JAJUBC010000034.1"/>
</dbReference>
<gene>
    <name evidence="1" type="ORF">LRP50_21910</name>
</gene>
<evidence type="ECO:0000313" key="2">
    <source>
        <dbReference type="Proteomes" id="UP001149400"/>
    </source>
</evidence>